<dbReference type="KEGG" id="xbc:ELE36_02300"/>
<dbReference type="InterPro" id="IPR050595">
    <property type="entry name" value="Bact_response_regulator"/>
</dbReference>
<feature type="modified residue" description="4-aspartylphosphate" evidence="2">
    <location>
        <position position="56"/>
    </location>
</feature>
<gene>
    <name evidence="4" type="ORF">ELE36_02300</name>
</gene>
<evidence type="ECO:0000256" key="1">
    <source>
        <dbReference type="ARBA" id="ARBA00022553"/>
    </source>
</evidence>
<organism evidence="4 5">
    <name type="scientific">Pseudolysobacter antarcticus</name>
    <dbReference type="NCBI Taxonomy" id="2511995"/>
    <lineage>
        <taxon>Bacteria</taxon>
        <taxon>Pseudomonadati</taxon>
        <taxon>Pseudomonadota</taxon>
        <taxon>Gammaproteobacteria</taxon>
        <taxon>Lysobacterales</taxon>
        <taxon>Rhodanobacteraceae</taxon>
        <taxon>Pseudolysobacter</taxon>
    </lineage>
</organism>
<dbReference type="CDD" id="cd00156">
    <property type="entry name" value="REC"/>
    <property type="match status" value="1"/>
</dbReference>
<dbReference type="InterPro" id="IPR001789">
    <property type="entry name" value="Sig_transdc_resp-reg_receiver"/>
</dbReference>
<evidence type="ECO:0000259" key="3">
    <source>
        <dbReference type="PROSITE" id="PS50110"/>
    </source>
</evidence>
<dbReference type="RefSeq" id="WP_129831554.1">
    <property type="nucleotide sequence ID" value="NZ_CP035704.1"/>
</dbReference>
<dbReference type="PROSITE" id="PS50110">
    <property type="entry name" value="RESPONSE_REGULATORY"/>
    <property type="match status" value="2"/>
</dbReference>
<dbReference type="AlphaFoldDB" id="A0A411HFN7"/>
<sequence>MSANPLATVLFVDDEERILRSLKMLFRGRYNVLTTSSGSEAVAIAKRQPVHVIVSDQRMPEMLGVEVLRHVREASPQTMRLLLTGYSDLQAIVASVNEGEIFRFIEKPWDPGYLHDVVEQAAQIALQEFALPQLPSPAVIASSAVQPLPHAGAKLLVLDEDPATWRLVRELVPETLEVLHAGNVEQALQILGEHEITLVIAELRHQKDDIPGTLKILKSFNPHVLTIVVTQLRDSRSLIELINQGQIYRFLPKPISRELLRRSIAAALEHYLQLRSTPILLKRHVVEASKTDTGSLSSRLLDYWRRVRDNARTRA</sequence>
<dbReference type="SMART" id="SM00448">
    <property type="entry name" value="REC"/>
    <property type="match status" value="2"/>
</dbReference>
<name>A0A411HFN7_9GAMM</name>
<feature type="domain" description="Response regulatory" evidence="3">
    <location>
        <begin position="8"/>
        <end position="122"/>
    </location>
</feature>
<dbReference type="EMBL" id="CP035704">
    <property type="protein sequence ID" value="QBB69298.1"/>
    <property type="molecule type" value="Genomic_DNA"/>
</dbReference>
<dbReference type="Gene3D" id="3.40.50.2300">
    <property type="match status" value="2"/>
</dbReference>
<dbReference type="GO" id="GO:0000160">
    <property type="term" value="P:phosphorelay signal transduction system"/>
    <property type="evidence" value="ECO:0007669"/>
    <property type="project" value="InterPro"/>
</dbReference>
<accession>A0A411HFN7</accession>
<evidence type="ECO:0000256" key="2">
    <source>
        <dbReference type="PROSITE-ProRule" id="PRU00169"/>
    </source>
</evidence>
<dbReference type="CDD" id="cd17569">
    <property type="entry name" value="REC_HupR-like"/>
    <property type="match status" value="1"/>
</dbReference>
<dbReference type="PANTHER" id="PTHR44591:SF19">
    <property type="entry name" value="TWO-COMPONENT RESPONSE REGULATOR-RELATED"/>
    <property type="match status" value="1"/>
</dbReference>
<evidence type="ECO:0000313" key="4">
    <source>
        <dbReference type="EMBL" id="QBB69298.1"/>
    </source>
</evidence>
<dbReference type="Proteomes" id="UP000291562">
    <property type="component" value="Chromosome"/>
</dbReference>
<feature type="domain" description="Response regulatory" evidence="3">
    <location>
        <begin position="154"/>
        <end position="268"/>
    </location>
</feature>
<proteinExistence type="predicted"/>
<dbReference type="Pfam" id="PF00072">
    <property type="entry name" value="Response_reg"/>
    <property type="match status" value="2"/>
</dbReference>
<dbReference type="PANTHER" id="PTHR44591">
    <property type="entry name" value="STRESS RESPONSE REGULATOR PROTEIN 1"/>
    <property type="match status" value="1"/>
</dbReference>
<protein>
    <submittedName>
        <fullName evidence="4">Response regulator</fullName>
    </submittedName>
</protein>
<dbReference type="SUPFAM" id="SSF52172">
    <property type="entry name" value="CheY-like"/>
    <property type="match status" value="2"/>
</dbReference>
<comment type="caution">
    <text evidence="2">Lacks conserved residue(s) required for the propagation of feature annotation.</text>
</comment>
<evidence type="ECO:0000313" key="5">
    <source>
        <dbReference type="Proteomes" id="UP000291562"/>
    </source>
</evidence>
<keyword evidence="5" id="KW-1185">Reference proteome</keyword>
<dbReference type="InterPro" id="IPR011006">
    <property type="entry name" value="CheY-like_superfamily"/>
</dbReference>
<keyword evidence="1 2" id="KW-0597">Phosphoprotein</keyword>
<dbReference type="OrthoDB" id="197861at2"/>
<reference evidence="4 5" key="1">
    <citation type="submission" date="2019-01" db="EMBL/GenBank/DDBJ databases">
        <title>Pseudolysobacter antarctica gen. nov., sp. nov., isolated from Fildes Peninsula, Antarctica.</title>
        <authorList>
            <person name="Wei Z."/>
            <person name="Peng F."/>
        </authorList>
    </citation>
    <scope>NUCLEOTIDE SEQUENCE [LARGE SCALE GENOMIC DNA]</scope>
    <source>
        <strain evidence="4 5">AQ6-296</strain>
    </source>
</reference>